<gene>
    <name evidence="1" type="ORF">AVEN_168855_1</name>
</gene>
<comment type="caution">
    <text evidence="1">The sequence shown here is derived from an EMBL/GenBank/DDBJ whole genome shotgun (WGS) entry which is preliminary data.</text>
</comment>
<accession>A0A4Y2MRN0</accession>
<dbReference type="Proteomes" id="UP000499080">
    <property type="component" value="Unassembled WGS sequence"/>
</dbReference>
<dbReference type="AlphaFoldDB" id="A0A4Y2MRN0"/>
<keyword evidence="2" id="KW-1185">Reference proteome</keyword>
<evidence type="ECO:0000313" key="1">
    <source>
        <dbReference type="EMBL" id="GBN29808.1"/>
    </source>
</evidence>
<reference evidence="1 2" key="1">
    <citation type="journal article" date="2019" name="Sci. Rep.">
        <title>Orb-weaving spider Araneus ventricosus genome elucidates the spidroin gene catalogue.</title>
        <authorList>
            <person name="Kono N."/>
            <person name="Nakamura H."/>
            <person name="Ohtoshi R."/>
            <person name="Moran D.A.P."/>
            <person name="Shinohara A."/>
            <person name="Yoshida Y."/>
            <person name="Fujiwara M."/>
            <person name="Mori M."/>
            <person name="Tomita M."/>
            <person name="Arakawa K."/>
        </authorList>
    </citation>
    <scope>NUCLEOTIDE SEQUENCE [LARGE SCALE GENOMIC DNA]</scope>
</reference>
<sequence>MVLRTFFYSIAGTVCQNTRHFNFQRSRNYVYAFIKKYGDGPVLLHATLSAVPGRLTKISSPPPFQPISLLSFLPVKKFRSPLKRKSHDFFYHTQIRLAASNRPPLKIFPRFSNFRRKVQGCVQLLTMARL</sequence>
<organism evidence="1 2">
    <name type="scientific">Araneus ventricosus</name>
    <name type="common">Orbweaver spider</name>
    <name type="synonym">Epeira ventricosa</name>
    <dbReference type="NCBI Taxonomy" id="182803"/>
    <lineage>
        <taxon>Eukaryota</taxon>
        <taxon>Metazoa</taxon>
        <taxon>Ecdysozoa</taxon>
        <taxon>Arthropoda</taxon>
        <taxon>Chelicerata</taxon>
        <taxon>Arachnida</taxon>
        <taxon>Araneae</taxon>
        <taxon>Araneomorphae</taxon>
        <taxon>Entelegynae</taxon>
        <taxon>Araneoidea</taxon>
        <taxon>Araneidae</taxon>
        <taxon>Araneus</taxon>
    </lineage>
</organism>
<protein>
    <submittedName>
        <fullName evidence="1">Uncharacterized protein</fullName>
    </submittedName>
</protein>
<name>A0A4Y2MRN0_ARAVE</name>
<proteinExistence type="predicted"/>
<evidence type="ECO:0000313" key="2">
    <source>
        <dbReference type="Proteomes" id="UP000499080"/>
    </source>
</evidence>
<dbReference type="EMBL" id="BGPR01007825">
    <property type="protein sequence ID" value="GBN29808.1"/>
    <property type="molecule type" value="Genomic_DNA"/>
</dbReference>